<comment type="caution">
    <text evidence="2">The sequence shown here is derived from an EMBL/GenBank/DDBJ whole genome shotgun (WGS) entry which is preliminary data.</text>
</comment>
<evidence type="ECO:0000313" key="2">
    <source>
        <dbReference type="EMBL" id="KAF3595286.1"/>
    </source>
</evidence>
<organism evidence="2 3">
    <name type="scientific">Brassica cretica</name>
    <name type="common">Mustard</name>
    <dbReference type="NCBI Taxonomy" id="69181"/>
    <lineage>
        <taxon>Eukaryota</taxon>
        <taxon>Viridiplantae</taxon>
        <taxon>Streptophyta</taxon>
        <taxon>Embryophyta</taxon>
        <taxon>Tracheophyta</taxon>
        <taxon>Spermatophyta</taxon>
        <taxon>Magnoliopsida</taxon>
        <taxon>eudicotyledons</taxon>
        <taxon>Gunneridae</taxon>
        <taxon>Pentapetalae</taxon>
        <taxon>rosids</taxon>
        <taxon>malvids</taxon>
        <taxon>Brassicales</taxon>
        <taxon>Brassicaceae</taxon>
        <taxon>Brassiceae</taxon>
        <taxon>Brassica</taxon>
    </lineage>
</organism>
<gene>
    <name evidence="2" type="ORF">DY000_02021244</name>
</gene>
<feature type="region of interest" description="Disordered" evidence="1">
    <location>
        <begin position="1"/>
        <end position="24"/>
    </location>
</feature>
<protein>
    <recommendedName>
        <fullName evidence="4">Gamma-tubulin complex component</fullName>
    </recommendedName>
</protein>
<sequence>MDGCRGRSRSFPQQEPGGRCPARGLDDISQPASLWAGHRSSNPYFPGSNRRRTNLPGIDRGLVDVSSSSLLVGAKPDGEKFNASVGINDPGLACQWMARLVGLAGEDHLYLLKSAVGDLLPRSEVGILDLGFALHFAEETRVIGQELEKDRYTATKHVLRSDLVAILPELGRYVATELEPKFGRYVATELFRNVDTTSVHAFSSTLRCYLPKTVANPFHVSRHSKSSIKLYEDDPKGPKSSSSSQARSLRSDRALPKRRYDISPCILIYPSILSPEDPSEPISCFPPF</sequence>
<feature type="region of interest" description="Disordered" evidence="1">
    <location>
        <begin position="229"/>
        <end position="255"/>
    </location>
</feature>
<dbReference type="Proteomes" id="UP000266723">
    <property type="component" value="Unassembled WGS sequence"/>
</dbReference>
<keyword evidence="3" id="KW-1185">Reference proteome</keyword>
<evidence type="ECO:0008006" key="4">
    <source>
        <dbReference type="Google" id="ProtNLM"/>
    </source>
</evidence>
<evidence type="ECO:0000256" key="1">
    <source>
        <dbReference type="SAM" id="MobiDB-lite"/>
    </source>
</evidence>
<reference evidence="2 3" key="1">
    <citation type="journal article" date="2020" name="BMC Genomics">
        <title>Intraspecific diversification of the crop wild relative Brassica cretica Lam. using demographic model selection.</title>
        <authorList>
            <person name="Kioukis A."/>
            <person name="Michalopoulou V.A."/>
            <person name="Briers L."/>
            <person name="Pirintsos S."/>
            <person name="Studholme D.J."/>
            <person name="Pavlidis P."/>
            <person name="Sarris P.F."/>
        </authorList>
    </citation>
    <scope>NUCLEOTIDE SEQUENCE [LARGE SCALE GENOMIC DNA]</scope>
    <source>
        <strain evidence="3">cv. PFS-1207/04</strain>
    </source>
</reference>
<proteinExistence type="predicted"/>
<dbReference type="EMBL" id="QGKV02000299">
    <property type="protein sequence ID" value="KAF3595286.1"/>
    <property type="molecule type" value="Genomic_DNA"/>
</dbReference>
<accession>A0ABQ7EES2</accession>
<name>A0ABQ7EES2_BRACR</name>
<evidence type="ECO:0000313" key="3">
    <source>
        <dbReference type="Proteomes" id="UP000266723"/>
    </source>
</evidence>